<dbReference type="PANTHER" id="PTHR43280">
    <property type="entry name" value="ARAC-FAMILY TRANSCRIPTIONAL REGULATOR"/>
    <property type="match status" value="1"/>
</dbReference>
<evidence type="ECO:0000313" key="5">
    <source>
        <dbReference type="EMBL" id="MFD2520848.1"/>
    </source>
</evidence>
<gene>
    <name evidence="5" type="ORF">ACFSR2_08140</name>
</gene>
<dbReference type="SMART" id="SM00342">
    <property type="entry name" value="HTH_ARAC"/>
    <property type="match status" value="1"/>
</dbReference>
<proteinExistence type="predicted"/>
<comment type="caution">
    <text evidence="5">The sequence shown here is derived from an EMBL/GenBank/DDBJ whole genome shotgun (WGS) entry which is preliminary data.</text>
</comment>
<protein>
    <submittedName>
        <fullName evidence="5">Helix-turn-helix domain-containing protein</fullName>
    </submittedName>
</protein>
<keyword evidence="2" id="KW-0238">DNA-binding</keyword>
<name>A0ABW5J6T5_9BACT</name>
<accession>A0ABW5J6T5</accession>
<dbReference type="Gene3D" id="1.10.10.60">
    <property type="entry name" value="Homeodomain-like"/>
    <property type="match status" value="2"/>
</dbReference>
<dbReference type="RefSeq" id="WP_340235149.1">
    <property type="nucleotide sequence ID" value="NZ_JBBEWC010000003.1"/>
</dbReference>
<dbReference type="InterPro" id="IPR009057">
    <property type="entry name" value="Homeodomain-like_sf"/>
</dbReference>
<evidence type="ECO:0000259" key="4">
    <source>
        <dbReference type="PROSITE" id="PS01124"/>
    </source>
</evidence>
<dbReference type="InterPro" id="IPR018060">
    <property type="entry name" value="HTH_AraC"/>
</dbReference>
<dbReference type="EMBL" id="JBHULC010000008">
    <property type="protein sequence ID" value="MFD2520848.1"/>
    <property type="molecule type" value="Genomic_DNA"/>
</dbReference>
<dbReference type="InterPro" id="IPR003313">
    <property type="entry name" value="AraC-bd"/>
</dbReference>
<dbReference type="Proteomes" id="UP001597510">
    <property type="component" value="Unassembled WGS sequence"/>
</dbReference>
<evidence type="ECO:0000256" key="1">
    <source>
        <dbReference type="ARBA" id="ARBA00023015"/>
    </source>
</evidence>
<dbReference type="Pfam" id="PF02311">
    <property type="entry name" value="AraC_binding"/>
    <property type="match status" value="1"/>
</dbReference>
<dbReference type="PANTHER" id="PTHR43280:SF2">
    <property type="entry name" value="HTH-TYPE TRANSCRIPTIONAL REGULATOR EXSA"/>
    <property type="match status" value="1"/>
</dbReference>
<organism evidence="5 6">
    <name type="scientific">Emticicia soli</name>
    <dbReference type="NCBI Taxonomy" id="2027878"/>
    <lineage>
        <taxon>Bacteria</taxon>
        <taxon>Pseudomonadati</taxon>
        <taxon>Bacteroidota</taxon>
        <taxon>Cytophagia</taxon>
        <taxon>Cytophagales</taxon>
        <taxon>Leadbetterellaceae</taxon>
        <taxon>Emticicia</taxon>
    </lineage>
</organism>
<sequence>MIHLFNEHKNSLDVIRINQNSLIFSSLREYYQPVKAEGFAIKYVVEGVERYKLNDKNYPIETGKYLLTNDTYEGNVEVEANKNVKGICINVTPAIIAEVLASQRRPDTAYTDSELGQFFISSHFLENQYSDTQTQVGRLLRNLTSKVYQNELSKQDVVKEFFYTISERIIEDQIPVFKQLQAIPGIKPTTKKDLYRRLQRGKEFIDSYFSKPLSIDTIAQEACMSEYHFFRLFKLVFGISPNQYLIQKRLESGRNILLQDRYSVSTAAIESGFSDIHTFSKAFKKHFGVAPSHFIK</sequence>
<evidence type="ECO:0000256" key="3">
    <source>
        <dbReference type="ARBA" id="ARBA00023163"/>
    </source>
</evidence>
<evidence type="ECO:0000256" key="2">
    <source>
        <dbReference type="ARBA" id="ARBA00023125"/>
    </source>
</evidence>
<reference evidence="6" key="1">
    <citation type="journal article" date="2019" name="Int. J. Syst. Evol. Microbiol.">
        <title>The Global Catalogue of Microorganisms (GCM) 10K type strain sequencing project: providing services to taxonomists for standard genome sequencing and annotation.</title>
        <authorList>
            <consortium name="The Broad Institute Genomics Platform"/>
            <consortium name="The Broad Institute Genome Sequencing Center for Infectious Disease"/>
            <person name="Wu L."/>
            <person name="Ma J."/>
        </authorList>
    </citation>
    <scope>NUCLEOTIDE SEQUENCE [LARGE SCALE GENOMIC DNA]</scope>
    <source>
        <strain evidence="6">KCTC 52344</strain>
    </source>
</reference>
<dbReference type="PROSITE" id="PS01124">
    <property type="entry name" value="HTH_ARAC_FAMILY_2"/>
    <property type="match status" value="1"/>
</dbReference>
<evidence type="ECO:0000313" key="6">
    <source>
        <dbReference type="Proteomes" id="UP001597510"/>
    </source>
</evidence>
<feature type="domain" description="HTH araC/xylS-type" evidence="4">
    <location>
        <begin position="199"/>
        <end position="296"/>
    </location>
</feature>
<dbReference type="PROSITE" id="PS00041">
    <property type="entry name" value="HTH_ARAC_FAMILY_1"/>
    <property type="match status" value="1"/>
</dbReference>
<dbReference type="Pfam" id="PF12833">
    <property type="entry name" value="HTH_18"/>
    <property type="match status" value="1"/>
</dbReference>
<keyword evidence="1" id="KW-0805">Transcription regulation</keyword>
<dbReference type="InterPro" id="IPR018062">
    <property type="entry name" value="HTH_AraC-typ_CS"/>
</dbReference>
<keyword evidence="6" id="KW-1185">Reference proteome</keyword>
<keyword evidence="3" id="KW-0804">Transcription</keyword>
<dbReference type="SUPFAM" id="SSF46689">
    <property type="entry name" value="Homeodomain-like"/>
    <property type="match status" value="2"/>
</dbReference>